<proteinExistence type="predicted"/>
<evidence type="ECO:0000313" key="1">
    <source>
        <dbReference type="EMBL" id="CAG8838115.1"/>
    </source>
</evidence>
<dbReference type="EMBL" id="CAJVQC010119602">
    <property type="protein sequence ID" value="CAG8838115.1"/>
    <property type="molecule type" value="Genomic_DNA"/>
</dbReference>
<accession>A0ACA9SFS3</accession>
<name>A0ACA9SFS3_9GLOM</name>
<organism evidence="1 2">
    <name type="scientific">Racocetra persica</name>
    <dbReference type="NCBI Taxonomy" id="160502"/>
    <lineage>
        <taxon>Eukaryota</taxon>
        <taxon>Fungi</taxon>
        <taxon>Fungi incertae sedis</taxon>
        <taxon>Mucoromycota</taxon>
        <taxon>Glomeromycotina</taxon>
        <taxon>Glomeromycetes</taxon>
        <taxon>Diversisporales</taxon>
        <taxon>Gigasporaceae</taxon>
        <taxon>Racocetra</taxon>
    </lineage>
</organism>
<dbReference type="Proteomes" id="UP000789920">
    <property type="component" value="Unassembled WGS sequence"/>
</dbReference>
<evidence type="ECO:0000313" key="2">
    <source>
        <dbReference type="Proteomes" id="UP000789920"/>
    </source>
</evidence>
<feature type="non-terminal residue" evidence="1">
    <location>
        <position position="63"/>
    </location>
</feature>
<protein>
    <submittedName>
        <fullName evidence="1">33442_t:CDS:1</fullName>
    </submittedName>
</protein>
<comment type="caution">
    <text evidence="1">The sequence shown here is derived from an EMBL/GenBank/DDBJ whole genome shotgun (WGS) entry which is preliminary data.</text>
</comment>
<sequence>EGGNAVDAAITTHICVGTVNVFAAGGFMLVRLPNGFAEVIDFREVAPRAAHQDMFLKDHSKAK</sequence>
<keyword evidence="2" id="KW-1185">Reference proteome</keyword>
<feature type="non-terminal residue" evidence="1">
    <location>
        <position position="1"/>
    </location>
</feature>
<reference evidence="1" key="1">
    <citation type="submission" date="2021-06" db="EMBL/GenBank/DDBJ databases">
        <authorList>
            <person name="Kallberg Y."/>
            <person name="Tangrot J."/>
            <person name="Rosling A."/>
        </authorList>
    </citation>
    <scope>NUCLEOTIDE SEQUENCE</scope>
    <source>
        <strain evidence="1">MA461A</strain>
    </source>
</reference>
<gene>
    <name evidence="1" type="ORF">RPERSI_LOCUS30554</name>
</gene>